<protein>
    <submittedName>
        <fullName evidence="2">Uncharacterized protein</fullName>
    </submittedName>
</protein>
<evidence type="ECO:0000313" key="3">
    <source>
        <dbReference type="Proteomes" id="UP001217838"/>
    </source>
</evidence>
<sequence>MPFAPLLAALLVTQVPEPPAEGAIVWQAPPGCPDRAALERAIAGRLGRVPTAQELALVGQIGRTSAGRYHLDLRLTVAGHTQTRALTTRQCAALVDAAALLSALALDPSAAAVDPALPVELEPSPEPPLPDEPIEPDPPAAQTAPPVEPTPPARPEPVDAPEPPPPAVVVDLAELTPSPPPPRRRPGGFLRLSGGFEVGALPRPTAGLDFATGVLWRRARLEFHGVYLGPQTEARGVNSVTVSLFAAGVQGCARLGRARLEFPLCGGFEMGGLRGEGRGPGARTGTGFWTAARVSAGVAWHFHRLLSLNFAVQGLLRLAAARFDLSDPDAPVRLFEPSPVSLRLLLGLEVRLGDPW</sequence>
<feature type="compositionally biased region" description="Pro residues" evidence="1">
    <location>
        <begin position="146"/>
        <end position="167"/>
    </location>
</feature>
<dbReference type="EMBL" id="JAQNDN010000024">
    <property type="protein sequence ID" value="MDC0674324.1"/>
    <property type="molecule type" value="Genomic_DNA"/>
</dbReference>
<dbReference type="Proteomes" id="UP001217838">
    <property type="component" value="Unassembled WGS sequence"/>
</dbReference>
<feature type="region of interest" description="Disordered" evidence="1">
    <location>
        <begin position="118"/>
        <end position="188"/>
    </location>
</feature>
<evidence type="ECO:0000256" key="1">
    <source>
        <dbReference type="SAM" id="MobiDB-lite"/>
    </source>
</evidence>
<reference evidence="2 3" key="1">
    <citation type="submission" date="2022-11" db="EMBL/GenBank/DDBJ databases">
        <title>Minimal conservation of predation-associated metabolite biosynthetic gene clusters underscores biosynthetic potential of Myxococcota including descriptions for ten novel species: Archangium lansinium sp. nov., Myxococcus landrumus sp. nov., Nannocystis bai.</title>
        <authorList>
            <person name="Ahearne A."/>
            <person name="Stevens C."/>
            <person name="Dowd S."/>
        </authorList>
    </citation>
    <scope>NUCLEOTIDE SEQUENCE [LARGE SCALE GENOMIC DNA]</scope>
    <source>
        <strain evidence="2 3">NCELM</strain>
    </source>
</reference>
<accession>A0ABT5BLC4</accession>
<evidence type="ECO:0000313" key="2">
    <source>
        <dbReference type="EMBL" id="MDC0674324.1"/>
    </source>
</evidence>
<dbReference type="RefSeq" id="WP_272008455.1">
    <property type="nucleotide sequence ID" value="NZ_JAQNDN010000024.1"/>
</dbReference>
<proteinExistence type="predicted"/>
<comment type="caution">
    <text evidence="2">The sequence shown here is derived from an EMBL/GenBank/DDBJ whole genome shotgun (WGS) entry which is preliminary data.</text>
</comment>
<gene>
    <name evidence="2" type="ORF">POL58_41635</name>
</gene>
<name>A0ABT5BLC4_9BACT</name>
<organism evidence="2 3">
    <name type="scientific">Nannocystis radixulma</name>
    <dbReference type="NCBI Taxonomy" id="2995305"/>
    <lineage>
        <taxon>Bacteria</taxon>
        <taxon>Pseudomonadati</taxon>
        <taxon>Myxococcota</taxon>
        <taxon>Polyangia</taxon>
        <taxon>Nannocystales</taxon>
        <taxon>Nannocystaceae</taxon>
        <taxon>Nannocystis</taxon>
    </lineage>
</organism>
<keyword evidence="3" id="KW-1185">Reference proteome</keyword>
<feature type="compositionally biased region" description="Pro residues" evidence="1">
    <location>
        <begin position="124"/>
        <end position="139"/>
    </location>
</feature>